<dbReference type="CDD" id="cd08422">
    <property type="entry name" value="PBP2_CrgA_like"/>
    <property type="match status" value="1"/>
</dbReference>
<dbReference type="Pfam" id="PF00126">
    <property type="entry name" value="HTH_1"/>
    <property type="match status" value="1"/>
</dbReference>
<keyword evidence="4" id="KW-0804">Transcription</keyword>
<protein>
    <submittedName>
        <fullName evidence="6">LysR family transcriptional regulator</fullName>
    </submittedName>
</protein>
<organism evidence="6 7">
    <name type="scientific">Paludibacterium purpuratum</name>
    <dbReference type="NCBI Taxonomy" id="1144873"/>
    <lineage>
        <taxon>Bacteria</taxon>
        <taxon>Pseudomonadati</taxon>
        <taxon>Pseudomonadota</taxon>
        <taxon>Betaproteobacteria</taxon>
        <taxon>Neisseriales</taxon>
        <taxon>Chromobacteriaceae</taxon>
        <taxon>Paludibacterium</taxon>
    </lineage>
</organism>
<dbReference type="RefSeq" id="WP_133678366.1">
    <property type="nucleotide sequence ID" value="NZ_SNZP01000002.1"/>
</dbReference>
<reference evidence="6 7" key="1">
    <citation type="submission" date="2019-03" db="EMBL/GenBank/DDBJ databases">
        <title>Genomic Encyclopedia of Type Strains, Phase III (KMG-III): the genomes of soil and plant-associated and newly described type strains.</title>
        <authorList>
            <person name="Whitman W."/>
        </authorList>
    </citation>
    <scope>NUCLEOTIDE SEQUENCE [LARGE SCALE GENOMIC DNA]</scope>
    <source>
        <strain evidence="6 7">CECT 8976</strain>
    </source>
</reference>
<evidence type="ECO:0000256" key="3">
    <source>
        <dbReference type="ARBA" id="ARBA00023125"/>
    </source>
</evidence>
<accession>A0A4R7BAN9</accession>
<dbReference type="EMBL" id="SNZP01000002">
    <property type="protein sequence ID" value="TDR81921.1"/>
    <property type="molecule type" value="Genomic_DNA"/>
</dbReference>
<dbReference type="OrthoDB" id="9178040at2"/>
<dbReference type="InterPro" id="IPR036388">
    <property type="entry name" value="WH-like_DNA-bd_sf"/>
</dbReference>
<keyword evidence="7" id="KW-1185">Reference proteome</keyword>
<proteinExistence type="inferred from homology"/>
<dbReference type="Proteomes" id="UP000295611">
    <property type="component" value="Unassembled WGS sequence"/>
</dbReference>
<comment type="similarity">
    <text evidence="1">Belongs to the LysR transcriptional regulatory family.</text>
</comment>
<evidence type="ECO:0000313" key="6">
    <source>
        <dbReference type="EMBL" id="TDR81921.1"/>
    </source>
</evidence>
<feature type="domain" description="HTH lysR-type" evidence="5">
    <location>
        <begin position="4"/>
        <end position="61"/>
    </location>
</feature>
<dbReference type="FunFam" id="1.10.10.10:FF:000001">
    <property type="entry name" value="LysR family transcriptional regulator"/>
    <property type="match status" value="1"/>
</dbReference>
<dbReference type="InterPro" id="IPR036390">
    <property type="entry name" value="WH_DNA-bd_sf"/>
</dbReference>
<comment type="caution">
    <text evidence="6">The sequence shown here is derived from an EMBL/GenBank/DDBJ whole genome shotgun (WGS) entry which is preliminary data.</text>
</comment>
<dbReference type="Gene3D" id="3.40.190.290">
    <property type="match status" value="1"/>
</dbReference>
<dbReference type="GO" id="GO:0043565">
    <property type="term" value="F:sequence-specific DNA binding"/>
    <property type="evidence" value="ECO:0007669"/>
    <property type="project" value="TreeGrafter"/>
</dbReference>
<evidence type="ECO:0000259" key="5">
    <source>
        <dbReference type="PROSITE" id="PS50931"/>
    </source>
</evidence>
<dbReference type="InterPro" id="IPR000847">
    <property type="entry name" value="LysR_HTH_N"/>
</dbReference>
<name>A0A4R7BAN9_9NEIS</name>
<dbReference type="Gene3D" id="1.10.10.10">
    <property type="entry name" value="Winged helix-like DNA-binding domain superfamily/Winged helix DNA-binding domain"/>
    <property type="match status" value="1"/>
</dbReference>
<keyword evidence="3" id="KW-0238">DNA-binding</keyword>
<dbReference type="Pfam" id="PF03466">
    <property type="entry name" value="LysR_substrate"/>
    <property type="match status" value="1"/>
</dbReference>
<dbReference type="InterPro" id="IPR005119">
    <property type="entry name" value="LysR_subst-bd"/>
</dbReference>
<sequence>MPMDKLNDLKLLVLSVELGSFSAAGRRLGLSPAAASAAVQRMEKALGARLFDRTTRQLRPTDAGERYIRSCQQALAALEDAGRLLQHDQGQVQGTLRISAPSDMGRHQLVDILDEYSQRYPDVRLVLTLTDALSHLVNDEQDIMLRQGPLADSSMLSRKLIQSSRVLCAAPDFLARHGIPATLDELAALPALVQRTSGGPRHLWVTRAGTANMQRYRESNDSEVIRRWALQGHGVAFKPLWNLGEDLAAGRLKLIQPEQWHQPSSLYALYHQSAYQPQRLRLFIELLAERLAPYSTMAASLGISHSD</sequence>
<evidence type="ECO:0000256" key="2">
    <source>
        <dbReference type="ARBA" id="ARBA00023015"/>
    </source>
</evidence>
<evidence type="ECO:0000313" key="7">
    <source>
        <dbReference type="Proteomes" id="UP000295611"/>
    </source>
</evidence>
<dbReference type="SUPFAM" id="SSF53850">
    <property type="entry name" value="Periplasmic binding protein-like II"/>
    <property type="match status" value="1"/>
</dbReference>
<dbReference type="GO" id="GO:0003700">
    <property type="term" value="F:DNA-binding transcription factor activity"/>
    <property type="evidence" value="ECO:0007669"/>
    <property type="project" value="InterPro"/>
</dbReference>
<dbReference type="PANTHER" id="PTHR30537:SF21">
    <property type="entry name" value="HTH-TYPE TRANSCRIPTIONAL REGULATOR SINR-RELATED"/>
    <property type="match status" value="1"/>
</dbReference>
<dbReference type="SUPFAM" id="SSF46785">
    <property type="entry name" value="Winged helix' DNA-binding domain"/>
    <property type="match status" value="1"/>
</dbReference>
<dbReference type="GO" id="GO:0006351">
    <property type="term" value="P:DNA-templated transcription"/>
    <property type="evidence" value="ECO:0007669"/>
    <property type="project" value="TreeGrafter"/>
</dbReference>
<keyword evidence="2" id="KW-0805">Transcription regulation</keyword>
<dbReference type="AlphaFoldDB" id="A0A4R7BAN9"/>
<evidence type="ECO:0000256" key="4">
    <source>
        <dbReference type="ARBA" id="ARBA00023163"/>
    </source>
</evidence>
<dbReference type="PANTHER" id="PTHR30537">
    <property type="entry name" value="HTH-TYPE TRANSCRIPTIONAL REGULATOR"/>
    <property type="match status" value="1"/>
</dbReference>
<evidence type="ECO:0000256" key="1">
    <source>
        <dbReference type="ARBA" id="ARBA00009437"/>
    </source>
</evidence>
<dbReference type="PROSITE" id="PS50931">
    <property type="entry name" value="HTH_LYSR"/>
    <property type="match status" value="1"/>
</dbReference>
<gene>
    <name evidence="6" type="ORF">DFP86_10231</name>
</gene>
<dbReference type="InterPro" id="IPR058163">
    <property type="entry name" value="LysR-type_TF_proteobact-type"/>
</dbReference>